<protein>
    <submittedName>
        <fullName evidence="1">Uncharacterized protein</fullName>
    </submittedName>
</protein>
<keyword evidence="2" id="KW-1185">Reference proteome</keyword>
<sequence>MKKKERLDYVDCALRINNIQLSEQILKTTLACVDLVDKSRGKATLDECLIINKKENE</sequence>
<dbReference type="Proteomes" id="UP000001601">
    <property type="component" value="Unassembled WGS sequence"/>
</dbReference>
<name>A3XLI3_LEEBM</name>
<dbReference type="STRING" id="398720.MED217_12044"/>
<dbReference type="EMBL" id="AANC01000004">
    <property type="protein sequence ID" value="EAQ49586.1"/>
    <property type="molecule type" value="Genomic_DNA"/>
</dbReference>
<evidence type="ECO:0000313" key="1">
    <source>
        <dbReference type="EMBL" id="EAQ49586.1"/>
    </source>
</evidence>
<gene>
    <name evidence="1" type="ORF">MED217_12044</name>
</gene>
<evidence type="ECO:0000313" key="2">
    <source>
        <dbReference type="Proteomes" id="UP000001601"/>
    </source>
</evidence>
<accession>A3XLI3</accession>
<reference evidence="1 2" key="1">
    <citation type="journal article" date="2007" name="Nature">
        <title>Light stimulates growth of proteorhodopsin-containing marine Flavobacteria.</title>
        <authorList>
            <person name="Gomez-Consarnau L."/>
            <person name="Gonzalez J.M."/>
            <person name="Coll-Llado M."/>
            <person name="Gourdon P."/>
            <person name="Pascher T."/>
            <person name="Neutze R."/>
            <person name="Pedros-Alio C."/>
            <person name="Pinhassi J."/>
        </authorList>
    </citation>
    <scope>NUCLEOTIDE SEQUENCE [LARGE SCALE GENOMIC DNA]</scope>
    <source>
        <strain evidence="1 2">MED217</strain>
    </source>
</reference>
<dbReference type="RefSeq" id="WP_009780775.1">
    <property type="nucleotide sequence ID" value="NZ_CH672395.1"/>
</dbReference>
<dbReference type="AlphaFoldDB" id="A3XLI3"/>
<dbReference type="HOGENOM" id="CLU_2991130_0_0_10"/>
<proteinExistence type="predicted"/>
<comment type="caution">
    <text evidence="1">The sequence shown here is derived from an EMBL/GenBank/DDBJ whole genome shotgun (WGS) entry which is preliminary data.</text>
</comment>
<organism evidence="1 2">
    <name type="scientific">Leeuwenhoekiella blandensis (strain CECT 7118 / CCUG 51940 / KCTC 22103 / MED217)</name>
    <name type="common">Flavobacterium sp. (strain MED217)</name>
    <dbReference type="NCBI Taxonomy" id="398720"/>
    <lineage>
        <taxon>Bacteria</taxon>
        <taxon>Pseudomonadati</taxon>
        <taxon>Bacteroidota</taxon>
        <taxon>Flavobacteriia</taxon>
        <taxon>Flavobacteriales</taxon>
        <taxon>Flavobacteriaceae</taxon>
        <taxon>Leeuwenhoekiella</taxon>
    </lineage>
</organism>